<reference evidence="7 8" key="2">
    <citation type="journal article" date="2010" name="Stand. Genomic Sci.">
        <title>Complete genome sequence of Kribbella flavida type strain (IFO 14399).</title>
        <authorList>
            <person name="Pukall R."/>
            <person name="Lapidus A."/>
            <person name="Glavina Del Rio T."/>
            <person name="Copeland A."/>
            <person name="Tice H."/>
            <person name="Cheng J.-F."/>
            <person name="Lucas S."/>
            <person name="Chen F."/>
            <person name="Nolan M."/>
            <person name="LaButti K."/>
            <person name="Pati A."/>
            <person name="Ivanova N."/>
            <person name="Mavrommatis K."/>
            <person name="Mikhailova N."/>
            <person name="Pitluck S."/>
            <person name="Bruce D."/>
            <person name="Goodwin L."/>
            <person name="Land M."/>
            <person name="Hauser L."/>
            <person name="Chang Y.-J."/>
            <person name="Jeffries C.D."/>
            <person name="Chen A."/>
            <person name="Palaniappan K."/>
            <person name="Chain P."/>
            <person name="Rohde M."/>
            <person name="Goeker M."/>
            <person name="Bristow J."/>
            <person name="Eisen J.A."/>
            <person name="Markowitz V."/>
            <person name="Hugenholtz P."/>
            <person name="Kyrpides N.C."/>
            <person name="Klenk H.-P."/>
            <person name="Brettin T."/>
        </authorList>
    </citation>
    <scope>NUCLEOTIDE SEQUENCE [LARGE SCALE GENOMIC DNA]</scope>
    <source>
        <strain evidence="8">DSM 17836 / JCM 10339 / NBRC 14399</strain>
    </source>
</reference>
<accession>D2Q2X9</accession>
<dbReference type="EC" id="3.1.3.5" evidence="3"/>
<comment type="catalytic activity">
    <reaction evidence="1">
        <text>a ribonucleoside 5'-phosphate + H2O = a ribonucleoside + phosphate</text>
        <dbReference type="Rhea" id="RHEA:12484"/>
        <dbReference type="ChEBI" id="CHEBI:15377"/>
        <dbReference type="ChEBI" id="CHEBI:18254"/>
        <dbReference type="ChEBI" id="CHEBI:43474"/>
        <dbReference type="ChEBI" id="CHEBI:58043"/>
        <dbReference type="EC" id="3.1.3.5"/>
    </reaction>
</comment>
<evidence type="ECO:0000259" key="6">
    <source>
        <dbReference type="Pfam" id="PF01975"/>
    </source>
</evidence>
<evidence type="ECO:0000256" key="5">
    <source>
        <dbReference type="ARBA" id="ARBA00022801"/>
    </source>
</evidence>
<dbReference type="InterPro" id="IPR002828">
    <property type="entry name" value="SurE-like_Pase/nucleotidase"/>
</dbReference>
<dbReference type="HOGENOM" id="CLU_045192_1_1_11"/>
<sequence>MTRVLITNDDGIDAPGLRALAGAAVEAGYDVVVAAPAEEASGASAALSAYTDDDGKLLITRRNLSGLDGVPAYGVAASPAYIVVLATLDAFGPAPDVVLSGINRGANAGRAVLHSGTVGAAFTAAAYGMPALAASLDVLSPLDPTRGGNALAVLDETSDESRNWATAAQYVAEVLPRLDGLTDGAVLNLNVPDRPAEEIAGLAEAKLAGFGQVQMAVAESGEDFLRTSVQENRTRAEDGTDLALLTAGHATLTTLRGLLEL</sequence>
<evidence type="ECO:0000256" key="1">
    <source>
        <dbReference type="ARBA" id="ARBA00000815"/>
    </source>
</evidence>
<dbReference type="PANTHER" id="PTHR30457">
    <property type="entry name" value="5'-NUCLEOTIDASE SURE"/>
    <property type="match status" value="1"/>
</dbReference>
<dbReference type="Proteomes" id="UP000007967">
    <property type="component" value="Chromosome"/>
</dbReference>
<dbReference type="Pfam" id="PF01975">
    <property type="entry name" value="SurE"/>
    <property type="match status" value="1"/>
</dbReference>
<dbReference type="InterPro" id="IPR036523">
    <property type="entry name" value="SurE-like_sf"/>
</dbReference>
<proteinExistence type="inferred from homology"/>
<gene>
    <name evidence="7" type="ordered locus">Kfla_1207</name>
</gene>
<dbReference type="InterPro" id="IPR030048">
    <property type="entry name" value="SurE"/>
</dbReference>
<dbReference type="GO" id="GO:0046872">
    <property type="term" value="F:metal ion binding"/>
    <property type="evidence" value="ECO:0007669"/>
    <property type="project" value="UniProtKB-KW"/>
</dbReference>
<dbReference type="Gene3D" id="3.40.1210.10">
    <property type="entry name" value="Survival protein SurE-like phosphatase/nucleotidase"/>
    <property type="match status" value="1"/>
</dbReference>
<keyword evidence="8" id="KW-1185">Reference proteome</keyword>
<dbReference type="PANTHER" id="PTHR30457:SF0">
    <property type="entry name" value="PHOSPHATASE, PUTATIVE (AFU_ORTHOLOGUE AFUA_4G01070)-RELATED"/>
    <property type="match status" value="1"/>
</dbReference>
<name>D2Q2X9_KRIFD</name>
<feature type="domain" description="Survival protein SurE-like phosphatase/nucleotidase" evidence="6">
    <location>
        <begin position="4"/>
        <end position="206"/>
    </location>
</feature>
<dbReference type="RefSeq" id="WP_012918866.1">
    <property type="nucleotide sequence ID" value="NC_013729.1"/>
</dbReference>
<organism evidence="7 8">
    <name type="scientific">Kribbella flavida (strain DSM 17836 / JCM 10339 / NBRC 14399)</name>
    <dbReference type="NCBI Taxonomy" id="479435"/>
    <lineage>
        <taxon>Bacteria</taxon>
        <taxon>Bacillati</taxon>
        <taxon>Actinomycetota</taxon>
        <taxon>Actinomycetes</taxon>
        <taxon>Propionibacteriales</taxon>
        <taxon>Kribbellaceae</taxon>
        <taxon>Kribbella</taxon>
    </lineage>
</organism>
<comment type="similarity">
    <text evidence="2">Belongs to the SurE nucleotidase family.</text>
</comment>
<dbReference type="AlphaFoldDB" id="D2Q2X9"/>
<reference evidence="8" key="1">
    <citation type="submission" date="2009-09" db="EMBL/GenBank/DDBJ databases">
        <title>The complete genome of Kribbella flavida DSM 17836.</title>
        <authorList>
            <consortium name="US DOE Joint Genome Institute (JGI-PGF)"/>
            <person name="Lucas S."/>
            <person name="Copeland A."/>
            <person name="Lapidus A."/>
            <person name="Glavina del Rio T."/>
            <person name="Dalin E."/>
            <person name="Tice H."/>
            <person name="Bruce D."/>
            <person name="Goodwin L."/>
            <person name="Pitluck S."/>
            <person name="Kyrpides N."/>
            <person name="Mavromatis K."/>
            <person name="Ivanova N."/>
            <person name="Saunders E."/>
            <person name="Brettin T."/>
            <person name="Detter J.C."/>
            <person name="Han C."/>
            <person name="Larimer F."/>
            <person name="Land M."/>
            <person name="Hauser L."/>
            <person name="Markowitz V."/>
            <person name="Cheng J.-F."/>
            <person name="Hugenholtz P."/>
            <person name="Woyke T."/>
            <person name="Wu D."/>
            <person name="Pukall R."/>
            <person name="Klenk H.-P."/>
            <person name="Eisen J.A."/>
        </authorList>
    </citation>
    <scope>NUCLEOTIDE SEQUENCE [LARGE SCALE GENOMIC DNA]</scope>
    <source>
        <strain evidence="8">DSM 17836 / JCM 10339 / NBRC 14399</strain>
    </source>
</reference>
<dbReference type="KEGG" id="kfl:Kfla_1207"/>
<evidence type="ECO:0000256" key="4">
    <source>
        <dbReference type="ARBA" id="ARBA00022723"/>
    </source>
</evidence>
<dbReference type="STRING" id="479435.Kfla_1207"/>
<dbReference type="SUPFAM" id="SSF64167">
    <property type="entry name" value="SurE-like"/>
    <property type="match status" value="1"/>
</dbReference>
<keyword evidence="4" id="KW-0479">Metal-binding</keyword>
<protein>
    <recommendedName>
        <fullName evidence="3">5'-nucleotidase</fullName>
        <ecNumber evidence="3">3.1.3.5</ecNumber>
    </recommendedName>
</protein>
<keyword evidence="5" id="KW-0378">Hydrolase</keyword>
<evidence type="ECO:0000313" key="8">
    <source>
        <dbReference type="Proteomes" id="UP000007967"/>
    </source>
</evidence>
<dbReference type="OrthoDB" id="9780815at2"/>
<dbReference type="EMBL" id="CP001736">
    <property type="protein sequence ID" value="ADB30310.1"/>
    <property type="molecule type" value="Genomic_DNA"/>
</dbReference>
<dbReference type="GO" id="GO:0008253">
    <property type="term" value="F:5'-nucleotidase activity"/>
    <property type="evidence" value="ECO:0007669"/>
    <property type="project" value="UniProtKB-EC"/>
</dbReference>
<evidence type="ECO:0000313" key="7">
    <source>
        <dbReference type="EMBL" id="ADB30310.1"/>
    </source>
</evidence>
<evidence type="ECO:0000256" key="2">
    <source>
        <dbReference type="ARBA" id="ARBA00011062"/>
    </source>
</evidence>
<evidence type="ECO:0000256" key="3">
    <source>
        <dbReference type="ARBA" id="ARBA00012643"/>
    </source>
</evidence>
<dbReference type="eggNOG" id="COG0496">
    <property type="taxonomic scope" value="Bacteria"/>
</dbReference>